<protein>
    <recommendedName>
        <fullName evidence="6">Short-chain collagen C4</fullName>
    </recommendedName>
</protein>
<keyword evidence="5" id="KW-1185">Reference proteome</keyword>
<evidence type="ECO:0000256" key="2">
    <source>
        <dbReference type="SAM" id="MobiDB-lite"/>
    </source>
</evidence>
<feature type="signal peptide" evidence="3">
    <location>
        <begin position="1"/>
        <end position="17"/>
    </location>
</feature>
<feature type="region of interest" description="Disordered" evidence="2">
    <location>
        <begin position="66"/>
        <end position="95"/>
    </location>
</feature>
<feature type="chain" id="PRO_5013950116" description="Short-chain collagen C4" evidence="3">
    <location>
        <begin position="18"/>
        <end position="386"/>
    </location>
</feature>
<feature type="region of interest" description="Disordered" evidence="2">
    <location>
        <begin position="128"/>
        <end position="163"/>
    </location>
</feature>
<dbReference type="AlphaFoldDB" id="A0A2G8KQQ0"/>
<dbReference type="InterPro" id="IPR051077">
    <property type="entry name" value="Ca-dependent_lectin"/>
</dbReference>
<keyword evidence="3" id="KW-0732">Signal</keyword>
<gene>
    <name evidence="4" type="ORF">BSL78_12828</name>
</gene>
<evidence type="ECO:0000313" key="4">
    <source>
        <dbReference type="EMBL" id="PIK50307.1"/>
    </source>
</evidence>
<reference evidence="4 5" key="1">
    <citation type="journal article" date="2017" name="PLoS Biol.">
        <title>The sea cucumber genome provides insights into morphological evolution and visceral regeneration.</title>
        <authorList>
            <person name="Zhang X."/>
            <person name="Sun L."/>
            <person name="Yuan J."/>
            <person name="Sun Y."/>
            <person name="Gao Y."/>
            <person name="Zhang L."/>
            <person name="Li S."/>
            <person name="Dai H."/>
            <person name="Hamel J.F."/>
            <person name="Liu C."/>
            <person name="Yu Y."/>
            <person name="Liu S."/>
            <person name="Lin W."/>
            <person name="Guo K."/>
            <person name="Jin S."/>
            <person name="Xu P."/>
            <person name="Storey K.B."/>
            <person name="Huan P."/>
            <person name="Zhang T."/>
            <person name="Zhou Y."/>
            <person name="Zhang J."/>
            <person name="Lin C."/>
            <person name="Li X."/>
            <person name="Xing L."/>
            <person name="Huo D."/>
            <person name="Sun M."/>
            <person name="Wang L."/>
            <person name="Mercier A."/>
            <person name="Li F."/>
            <person name="Yang H."/>
            <person name="Xiang J."/>
        </authorList>
    </citation>
    <scope>NUCLEOTIDE SEQUENCE [LARGE SCALE GENOMIC DNA]</scope>
    <source>
        <strain evidence="4">Shaxun</strain>
        <tissue evidence="4">Muscle</tissue>
    </source>
</reference>
<dbReference type="Proteomes" id="UP000230750">
    <property type="component" value="Unassembled WGS sequence"/>
</dbReference>
<evidence type="ECO:0000256" key="1">
    <source>
        <dbReference type="SAM" id="Coils"/>
    </source>
</evidence>
<comment type="caution">
    <text evidence="4">The sequence shown here is derived from an EMBL/GenBank/DDBJ whole genome shotgun (WGS) entry which is preliminary data.</text>
</comment>
<evidence type="ECO:0000256" key="3">
    <source>
        <dbReference type="SAM" id="SignalP"/>
    </source>
</evidence>
<feature type="compositionally biased region" description="Basic residues" evidence="2">
    <location>
        <begin position="66"/>
        <end position="75"/>
    </location>
</feature>
<evidence type="ECO:0008006" key="6">
    <source>
        <dbReference type="Google" id="ProtNLM"/>
    </source>
</evidence>
<keyword evidence="1" id="KW-0175">Coiled coil</keyword>
<dbReference type="EMBL" id="MRZV01000425">
    <property type="protein sequence ID" value="PIK50307.1"/>
    <property type="molecule type" value="Genomic_DNA"/>
</dbReference>
<evidence type="ECO:0000313" key="5">
    <source>
        <dbReference type="Proteomes" id="UP000230750"/>
    </source>
</evidence>
<proteinExistence type="predicted"/>
<dbReference type="InterPro" id="IPR008160">
    <property type="entry name" value="Collagen"/>
</dbReference>
<sequence length="386" mass="41611">MVCTYILIMVFIVVIHSSHIDANDGGHVRDFDQRLTSLETDLSDMKTQMERLVGEIGKIHEAVVKSKPKPQRLHKRDIGAGSIGEDSLGNAKGSPLPLPGNSNDCATGSLNCPLPMSSDCIVCPTGPQGLQGVPGPTGLPGRDGRDGRDGAQGPQGEKGDMGTLIEESPQPPVIASQWADLSQLMGVLSQNASGVTYVRWGRSVCPDGAETVYGGYMAGGHRDQKGGGSNYLCLPSTPVYSAKNAGFDSASRIYGTEYEVDDFPPLRDQGVDDMEALCVVCLAPLRSTVVVIPGRNNCLTDNNARLWNMEYTGYLMAPGFRYQRAEYICVDSAPETRAGSHGNENDSTLYVVESRCSSTAKRGYTLSTIHRRIRTNLCRLYNITSI</sequence>
<organism evidence="4 5">
    <name type="scientific">Stichopus japonicus</name>
    <name type="common">Sea cucumber</name>
    <dbReference type="NCBI Taxonomy" id="307972"/>
    <lineage>
        <taxon>Eukaryota</taxon>
        <taxon>Metazoa</taxon>
        <taxon>Echinodermata</taxon>
        <taxon>Eleutherozoa</taxon>
        <taxon>Echinozoa</taxon>
        <taxon>Holothuroidea</taxon>
        <taxon>Aspidochirotacea</taxon>
        <taxon>Aspidochirotida</taxon>
        <taxon>Stichopodidae</taxon>
        <taxon>Apostichopus</taxon>
    </lineage>
</organism>
<dbReference type="PANTHER" id="PTHR24024">
    <property type="entry name" value="PULMONARY SURFACTANT-ASSOCIATED PROTEIN A"/>
    <property type="match status" value="1"/>
</dbReference>
<accession>A0A2G8KQQ0</accession>
<feature type="coiled-coil region" evidence="1">
    <location>
        <begin position="28"/>
        <end position="55"/>
    </location>
</feature>
<name>A0A2G8KQQ0_STIJA</name>
<dbReference type="GO" id="GO:0005615">
    <property type="term" value="C:extracellular space"/>
    <property type="evidence" value="ECO:0007669"/>
    <property type="project" value="TreeGrafter"/>
</dbReference>
<dbReference type="Pfam" id="PF01391">
    <property type="entry name" value="Collagen"/>
    <property type="match status" value="1"/>
</dbReference>
<dbReference type="OrthoDB" id="6086925at2759"/>
<dbReference type="PANTHER" id="PTHR24024:SF18">
    <property type="entry name" value="SHORT-CHAIN COLLAGEN C4-LIKE"/>
    <property type="match status" value="1"/>
</dbReference>